<dbReference type="AlphaFoldDB" id="A0A139X9J3"/>
<dbReference type="EMBL" id="ANNX02000021">
    <property type="protein sequence ID" value="KYC41367.1"/>
    <property type="molecule type" value="Genomic_DNA"/>
</dbReference>
<dbReference type="OrthoDB" id="446094at2"/>
<dbReference type="Proteomes" id="UP000076925">
    <property type="component" value="Unassembled WGS sequence"/>
</dbReference>
<comment type="caution">
    <text evidence="2">The sequence shown here is derived from an EMBL/GenBank/DDBJ whole genome shotgun (WGS) entry which is preliminary data.</text>
</comment>
<proteinExistence type="predicted"/>
<dbReference type="STRING" id="128403.WA1_21935"/>
<organism evidence="2 3">
    <name type="scientific">Scytonema hofmannii PCC 7110</name>
    <dbReference type="NCBI Taxonomy" id="128403"/>
    <lineage>
        <taxon>Bacteria</taxon>
        <taxon>Bacillati</taxon>
        <taxon>Cyanobacteriota</taxon>
        <taxon>Cyanophyceae</taxon>
        <taxon>Nostocales</taxon>
        <taxon>Scytonemataceae</taxon>
        <taxon>Scytonema</taxon>
    </lineage>
</organism>
<dbReference type="NCBIfam" id="TIGR01766">
    <property type="entry name" value="IS200/IS605 family accessory protein TnpB-like domain"/>
    <property type="match status" value="1"/>
</dbReference>
<gene>
    <name evidence="2" type="ORF">WA1_21935</name>
</gene>
<evidence type="ECO:0000313" key="3">
    <source>
        <dbReference type="Proteomes" id="UP000076925"/>
    </source>
</evidence>
<name>A0A139X9J3_9CYAN</name>
<dbReference type="RefSeq" id="WP_017744554.1">
    <property type="nucleotide sequence ID" value="NZ_KQ976354.1"/>
</dbReference>
<dbReference type="InterPro" id="IPR010095">
    <property type="entry name" value="Cas12f1-like_TNB"/>
</dbReference>
<evidence type="ECO:0000256" key="1">
    <source>
        <dbReference type="ARBA" id="ARBA00023125"/>
    </source>
</evidence>
<keyword evidence="3" id="KW-1185">Reference proteome</keyword>
<reference evidence="2 3" key="1">
    <citation type="journal article" date="2013" name="Genome Biol. Evol.">
        <title>Genomes of Stigonematalean cyanobacteria (subsection V) and the evolution of oxygenic photosynthesis from prokaryotes to plastids.</title>
        <authorList>
            <person name="Dagan T."/>
            <person name="Roettger M."/>
            <person name="Stucken K."/>
            <person name="Landan G."/>
            <person name="Koch R."/>
            <person name="Major P."/>
            <person name="Gould S.B."/>
            <person name="Goremykin V.V."/>
            <person name="Rippka R."/>
            <person name="Tandeau de Marsac N."/>
            <person name="Gugger M."/>
            <person name="Lockhart P.J."/>
            <person name="Allen J.F."/>
            <person name="Brune I."/>
            <person name="Maus I."/>
            <person name="Puhler A."/>
            <person name="Martin W.F."/>
        </authorList>
    </citation>
    <scope>NUCLEOTIDE SEQUENCE [LARGE SCALE GENOMIC DNA]</scope>
    <source>
        <strain evidence="2 3">PCC 7110</strain>
    </source>
</reference>
<sequence>MSKRKRKNKGKRKKGLSEIIRTDVWDLATKPEEKQQLIMTIEEYRRFLKPLVLIINAQWIELAELSAKERVAAVEKIIHKTTDNPEPKHNYYQKVIYKYPSFRKFPSYLRRAAIADALGIVSSFQTRYREWQSGIRSRRDAKPPVLTAMCNSYPSLYKGQQVRYGLNYSSVDIKVWNGKDWVWINKIPVKGCGDNRHLVVGNEMQSPALVVNKKTCQLSMPVKILKVNKEDSDDVLGVDLGINNAATCSIVGRDGTVKGRLFINPARDIDRRNQRRMMIAHKSKQTKARIGKDKKLPKGFCKGLYRKSSKINLEIARKISKRIIDFANLHKVKVIVIENLEGWKAKAGRKKSLTKQKFHLWCHRKIVETLTQRWTELGGIVQTINPKYTSAYAYDGSGKVKRNKNNYSLARFTTGKIYQADLSASYNIAARYWYCSLIGDKTFSRVFEDRSSTNKSRTPITLGTLWNLSVS</sequence>
<keyword evidence="1" id="KW-0238">DNA-binding</keyword>
<protein>
    <submittedName>
        <fullName evidence="2">Transposase</fullName>
    </submittedName>
</protein>
<accession>A0A139X9J3</accession>
<dbReference type="GO" id="GO:0003677">
    <property type="term" value="F:DNA binding"/>
    <property type="evidence" value="ECO:0007669"/>
    <property type="project" value="UniProtKB-KW"/>
</dbReference>
<evidence type="ECO:0000313" key="2">
    <source>
        <dbReference type="EMBL" id="KYC41367.1"/>
    </source>
</evidence>